<sequence length="268" mass="28110">MISGSKFGLLDESLLDFSELCTLMSSLKVFKFQDLSCASMLGHVSGRLTTVSRRLGDALGDVERRLISPQQAFWVNVDVAHAAAFAPHAVGAAARALLWGAHAEHHEVLRVQRRDGGARQLRADGVHVEAARAGAVVHAADVRLADVAAAARFAVANGHLERERVLAVEEEPRGPGRRRAGSVQVEVSCAAAVAGAGARAAAAVAHEAAVAAAAPAEVDEDQMVLLVGAVPDRSGHGELGKATATLALQCDADEVASWFVFFVYLMAR</sequence>
<reference evidence="1" key="1">
    <citation type="submission" date="2018-04" db="EMBL/GenBank/DDBJ databases">
        <title>WGS assembly of Panicum hallii.</title>
        <authorList>
            <person name="Lovell J."/>
            <person name="Jenkins J."/>
            <person name="Lowry D."/>
            <person name="Mamidi S."/>
            <person name="Sreedasyam A."/>
            <person name="Weng X."/>
            <person name="Barry K."/>
            <person name="Bonette J."/>
            <person name="Campitelli B."/>
            <person name="Daum C."/>
            <person name="Gordon S."/>
            <person name="Gould B."/>
            <person name="Lipzen A."/>
            <person name="Macqueen A."/>
            <person name="Palacio-Mejia J."/>
            <person name="Plott C."/>
            <person name="Shakirov E."/>
            <person name="Shu S."/>
            <person name="Yoshinaga Y."/>
            <person name="Zane M."/>
            <person name="Rokhsar D."/>
            <person name="Grimwood J."/>
            <person name="Schmutz J."/>
            <person name="Juenger T."/>
        </authorList>
    </citation>
    <scope>NUCLEOTIDE SEQUENCE [LARGE SCALE GENOMIC DNA]</scope>
    <source>
        <strain evidence="1">FIL2</strain>
    </source>
</reference>
<dbReference type="EMBL" id="CM008054">
    <property type="protein sequence ID" value="PAN51376.2"/>
    <property type="molecule type" value="Genomic_DNA"/>
</dbReference>
<evidence type="ECO:0000313" key="1">
    <source>
        <dbReference type="EMBL" id="PAN51376.2"/>
    </source>
</evidence>
<dbReference type="Gramene" id="PAN51376">
    <property type="protein sequence ID" value="PAN51376"/>
    <property type="gene ID" value="PAHAL_9G559800"/>
</dbReference>
<gene>
    <name evidence="1" type="ORF">PAHAL_9G559800</name>
</gene>
<accession>A0A2S3ITU6</accession>
<dbReference type="Proteomes" id="UP000243499">
    <property type="component" value="Chromosome 9"/>
</dbReference>
<organism evidence="1">
    <name type="scientific">Panicum hallii</name>
    <dbReference type="NCBI Taxonomy" id="206008"/>
    <lineage>
        <taxon>Eukaryota</taxon>
        <taxon>Viridiplantae</taxon>
        <taxon>Streptophyta</taxon>
        <taxon>Embryophyta</taxon>
        <taxon>Tracheophyta</taxon>
        <taxon>Spermatophyta</taxon>
        <taxon>Magnoliopsida</taxon>
        <taxon>Liliopsida</taxon>
        <taxon>Poales</taxon>
        <taxon>Poaceae</taxon>
        <taxon>PACMAD clade</taxon>
        <taxon>Panicoideae</taxon>
        <taxon>Panicodae</taxon>
        <taxon>Paniceae</taxon>
        <taxon>Panicinae</taxon>
        <taxon>Panicum</taxon>
        <taxon>Panicum sect. Panicum</taxon>
    </lineage>
</organism>
<name>A0A2S3ITU6_9POAL</name>
<dbReference type="AlphaFoldDB" id="A0A2S3ITU6"/>
<proteinExistence type="predicted"/>
<protein>
    <submittedName>
        <fullName evidence="1">Uncharacterized protein</fullName>
    </submittedName>
</protein>